<feature type="transmembrane region" description="Helical" evidence="1">
    <location>
        <begin position="16"/>
        <end position="33"/>
    </location>
</feature>
<keyword evidence="1" id="KW-1133">Transmembrane helix</keyword>
<proteinExistence type="predicted"/>
<dbReference type="Proteomes" id="UP000442695">
    <property type="component" value="Unassembled WGS sequence"/>
</dbReference>
<dbReference type="RefSeq" id="WP_156858362.1">
    <property type="nucleotide sequence ID" value="NZ_JAJSRK010000007.1"/>
</dbReference>
<evidence type="ECO:0000256" key="1">
    <source>
        <dbReference type="SAM" id="Phobius"/>
    </source>
</evidence>
<organism evidence="2 3">
    <name type="scientific">Pseudomonas putida</name>
    <name type="common">Arthrobacter siderocapsulatus</name>
    <dbReference type="NCBI Taxonomy" id="303"/>
    <lineage>
        <taxon>Bacteria</taxon>
        <taxon>Pseudomonadati</taxon>
        <taxon>Pseudomonadota</taxon>
        <taxon>Gammaproteobacteria</taxon>
        <taxon>Pseudomonadales</taxon>
        <taxon>Pseudomonadaceae</taxon>
        <taxon>Pseudomonas</taxon>
    </lineage>
</organism>
<feature type="transmembrane region" description="Helical" evidence="1">
    <location>
        <begin position="93"/>
        <end position="112"/>
    </location>
</feature>
<protein>
    <submittedName>
        <fullName evidence="2">Uncharacterized protein</fullName>
    </submittedName>
</protein>
<keyword evidence="1" id="KW-0472">Membrane</keyword>
<evidence type="ECO:0000313" key="2">
    <source>
        <dbReference type="EMBL" id="KAF0256069.1"/>
    </source>
</evidence>
<accession>A0A7Z9EPV3</accession>
<dbReference type="EMBL" id="WOWR01000003">
    <property type="protein sequence ID" value="KAF0256069.1"/>
    <property type="molecule type" value="Genomic_DNA"/>
</dbReference>
<comment type="caution">
    <text evidence="2">The sequence shown here is derived from an EMBL/GenBank/DDBJ whole genome shotgun (WGS) entry which is preliminary data.</text>
</comment>
<name>A0A7Z9EPV3_PSEPU</name>
<gene>
    <name evidence="2" type="ORF">GN299_03650</name>
</gene>
<evidence type="ECO:0000313" key="3">
    <source>
        <dbReference type="Proteomes" id="UP000442695"/>
    </source>
</evidence>
<keyword evidence="1" id="KW-0812">Transmembrane</keyword>
<sequence length="120" mass="13925">MRQFLAMTFGGLTPSYYARQLFFGALFGAFFIYMKSRAPLGIDFATVAISVVSTLLYPYSRFVYESVMGFIMGRNMFFVNALLMLFIKVMTMFICWFLAIFIAPLGLLYLYWHHSRQPSN</sequence>
<reference evidence="2 3" key="1">
    <citation type="submission" date="2019-12" db="EMBL/GenBank/DDBJ databases">
        <authorList>
            <person name="Woiski C."/>
        </authorList>
    </citation>
    <scope>NUCLEOTIDE SEQUENCE [LARGE SCALE GENOMIC DNA]</scope>
    <source>
        <strain evidence="2 3">BOE100</strain>
    </source>
</reference>
<feature type="transmembrane region" description="Helical" evidence="1">
    <location>
        <begin position="40"/>
        <end position="60"/>
    </location>
</feature>
<dbReference type="AlphaFoldDB" id="A0A7Z9EPV3"/>
<feature type="transmembrane region" description="Helical" evidence="1">
    <location>
        <begin position="66"/>
        <end position="86"/>
    </location>
</feature>